<accession>A0A3N4IEA3</accession>
<dbReference type="EMBL" id="ML119662">
    <property type="protein sequence ID" value="RPA83906.1"/>
    <property type="molecule type" value="Genomic_DNA"/>
</dbReference>
<reference evidence="1 2" key="1">
    <citation type="journal article" date="2018" name="Nat. Ecol. Evol.">
        <title>Pezizomycetes genomes reveal the molecular basis of ectomycorrhizal truffle lifestyle.</title>
        <authorList>
            <person name="Murat C."/>
            <person name="Payen T."/>
            <person name="Noel B."/>
            <person name="Kuo A."/>
            <person name="Morin E."/>
            <person name="Chen J."/>
            <person name="Kohler A."/>
            <person name="Krizsan K."/>
            <person name="Balestrini R."/>
            <person name="Da Silva C."/>
            <person name="Montanini B."/>
            <person name="Hainaut M."/>
            <person name="Levati E."/>
            <person name="Barry K.W."/>
            <person name="Belfiori B."/>
            <person name="Cichocki N."/>
            <person name="Clum A."/>
            <person name="Dockter R.B."/>
            <person name="Fauchery L."/>
            <person name="Guy J."/>
            <person name="Iotti M."/>
            <person name="Le Tacon F."/>
            <person name="Lindquist E.A."/>
            <person name="Lipzen A."/>
            <person name="Malagnac F."/>
            <person name="Mello A."/>
            <person name="Molinier V."/>
            <person name="Miyauchi S."/>
            <person name="Poulain J."/>
            <person name="Riccioni C."/>
            <person name="Rubini A."/>
            <person name="Sitrit Y."/>
            <person name="Splivallo R."/>
            <person name="Traeger S."/>
            <person name="Wang M."/>
            <person name="Zifcakova L."/>
            <person name="Wipf D."/>
            <person name="Zambonelli A."/>
            <person name="Paolocci F."/>
            <person name="Nowrousian M."/>
            <person name="Ottonello S."/>
            <person name="Baldrian P."/>
            <person name="Spatafora J.W."/>
            <person name="Henrissat B."/>
            <person name="Nagy L.G."/>
            <person name="Aury J.M."/>
            <person name="Wincker P."/>
            <person name="Grigoriev I.V."/>
            <person name="Bonfante P."/>
            <person name="Martin F.M."/>
        </authorList>
    </citation>
    <scope>NUCLEOTIDE SEQUENCE [LARGE SCALE GENOMIC DNA]</scope>
    <source>
        <strain evidence="1 2">RN42</strain>
    </source>
</reference>
<protein>
    <submittedName>
        <fullName evidence="1">Uncharacterized protein</fullName>
    </submittedName>
</protein>
<dbReference type="AlphaFoldDB" id="A0A3N4IEA3"/>
<dbReference type="Proteomes" id="UP000275078">
    <property type="component" value="Unassembled WGS sequence"/>
</dbReference>
<gene>
    <name evidence="1" type="ORF">BJ508DRAFT_324256</name>
</gene>
<evidence type="ECO:0000313" key="2">
    <source>
        <dbReference type="Proteomes" id="UP000275078"/>
    </source>
</evidence>
<sequence>MSVSTPSSDQLCLAGEDCLRKLWTERPFGNLDYHALRRYQLQNIRFHHLGDFLTNDCHGIVVRFLALMEMHYPTLMANVKYTLLHNGSHAAVALEHLLSKSIVLLDSSARRILSFILGTESYRFSGHGGKVYSVRRLWNGWFISEDGTELRPVTEEQFVRSALEVQIPGLRPTNLPQNPVVSFRAPKVSIPHGRLSFSPGCLEIDLWRQSIFFKSYMPGSIQSKYFYLDEPGSTPASVVHDVFLYIFDVMRVAGSSAQFTARLKQLLAYILQRNYACITKRGEMERVDAPGTEVVYRSTRASTERLASLKAQYGRTRAAENASGICQKMSTAGIVLVFLDYAKLERAFRTSLDSRFGIREATNGNQPPQSFLDFVLLDLLLCRRPRDIRGPYLVGEAPPSAPFRQLHHLGYKQIQANGNILTPGPALIPSQNTRSLLEVLRSIITGPSSITFACDHLDVELVRAVRVLLGKGWKIDAFIFPETQTLSLKAAGILRTLTKDYPDTLRIIDLDSYLEHLLDDKDDFFEGKYT</sequence>
<proteinExistence type="predicted"/>
<evidence type="ECO:0000313" key="1">
    <source>
        <dbReference type="EMBL" id="RPA83906.1"/>
    </source>
</evidence>
<name>A0A3N4IEA3_ASCIM</name>
<organism evidence="1 2">
    <name type="scientific">Ascobolus immersus RN42</name>
    <dbReference type="NCBI Taxonomy" id="1160509"/>
    <lineage>
        <taxon>Eukaryota</taxon>
        <taxon>Fungi</taxon>
        <taxon>Dikarya</taxon>
        <taxon>Ascomycota</taxon>
        <taxon>Pezizomycotina</taxon>
        <taxon>Pezizomycetes</taxon>
        <taxon>Pezizales</taxon>
        <taxon>Ascobolaceae</taxon>
        <taxon>Ascobolus</taxon>
    </lineage>
</organism>
<keyword evidence="2" id="KW-1185">Reference proteome</keyword>